<evidence type="ECO:0008006" key="12">
    <source>
        <dbReference type="Google" id="ProtNLM"/>
    </source>
</evidence>
<feature type="repeat" description="Solcar" evidence="7">
    <location>
        <begin position="19"/>
        <end position="110"/>
    </location>
</feature>
<dbReference type="Proteomes" id="UP001153712">
    <property type="component" value="Chromosome 1"/>
</dbReference>
<keyword evidence="5" id="KW-0677">Repeat</keyword>
<keyword evidence="4 7" id="KW-0812">Transmembrane</keyword>
<evidence type="ECO:0000256" key="5">
    <source>
        <dbReference type="ARBA" id="ARBA00022737"/>
    </source>
</evidence>
<accession>A0A9N9T978</accession>
<dbReference type="SUPFAM" id="SSF103506">
    <property type="entry name" value="Mitochondrial carrier"/>
    <property type="match status" value="1"/>
</dbReference>
<dbReference type="EMBL" id="OU900094">
    <property type="protein sequence ID" value="CAG9853668.1"/>
    <property type="molecule type" value="Genomic_DNA"/>
</dbReference>
<sequence length="301" mass="33672">MSNDTEVTEVSNNSQLRKFSSLKVIMAGAISGILSAVLLQPFNVMKTRLQNPQISLKDNKQNRHRLIKLLLHIRKHEHISVLWAGTAPTVMRSIPGSGIYFYIYDNIKVNFFSTRSPSNAESLAIGMLTRALTDICVIPLTVIKTRAESGVYKYSGVLTAIKNIYKNEGLKGLKSGLLPVLLRDCPMSGMYVMFYNQTQKLVLQDVNQQQPFYVNSGCAAFSGVLATIMTHPLDVLKTQMQLFPNKYSGIKSAITYIYLKHGMRGYIQGIVPRLLKRAVFAAISWPLYEKVSMNNNISSLT</sequence>
<keyword evidence="3 8" id="KW-0813">Transport</keyword>
<dbReference type="GO" id="GO:0016020">
    <property type="term" value="C:membrane"/>
    <property type="evidence" value="ECO:0007669"/>
    <property type="project" value="UniProtKB-SubCell"/>
</dbReference>
<reference evidence="10" key="1">
    <citation type="submission" date="2022-01" db="EMBL/GenBank/DDBJ databases">
        <authorList>
            <person name="King R."/>
        </authorList>
    </citation>
    <scope>NUCLEOTIDE SEQUENCE</scope>
</reference>
<proteinExistence type="inferred from homology"/>
<evidence type="ECO:0000256" key="9">
    <source>
        <dbReference type="SAM" id="Phobius"/>
    </source>
</evidence>
<feature type="repeat" description="Solcar" evidence="7">
    <location>
        <begin position="117"/>
        <end position="201"/>
    </location>
</feature>
<dbReference type="PROSITE" id="PS50920">
    <property type="entry name" value="SOLCAR"/>
    <property type="match status" value="3"/>
</dbReference>
<evidence type="ECO:0000256" key="4">
    <source>
        <dbReference type="ARBA" id="ARBA00022692"/>
    </source>
</evidence>
<comment type="subcellular location">
    <subcellularLocation>
        <location evidence="1">Membrane</location>
        <topology evidence="1">Multi-pass membrane protein</topology>
    </subcellularLocation>
</comment>
<feature type="transmembrane region" description="Helical" evidence="9">
    <location>
        <begin position="20"/>
        <end position="39"/>
    </location>
</feature>
<dbReference type="InterPro" id="IPR018108">
    <property type="entry name" value="MCP_transmembrane"/>
</dbReference>
<dbReference type="Gene3D" id="1.50.40.10">
    <property type="entry name" value="Mitochondrial carrier domain"/>
    <property type="match status" value="1"/>
</dbReference>
<comment type="similarity">
    <text evidence="2 8">Belongs to the mitochondrial carrier (TC 2.A.29) family.</text>
</comment>
<dbReference type="InterPro" id="IPR023395">
    <property type="entry name" value="MCP_dom_sf"/>
</dbReference>
<evidence type="ECO:0000256" key="3">
    <source>
        <dbReference type="ARBA" id="ARBA00022448"/>
    </source>
</evidence>
<dbReference type="GO" id="GO:1904983">
    <property type="term" value="P:glycine import into mitochondrion"/>
    <property type="evidence" value="ECO:0007669"/>
    <property type="project" value="TreeGrafter"/>
</dbReference>
<feature type="repeat" description="Solcar" evidence="7">
    <location>
        <begin position="210"/>
        <end position="294"/>
    </location>
</feature>
<dbReference type="PANTHER" id="PTHR46181:SF3">
    <property type="entry name" value="MITOCHONDRIAL GLYCINE TRANSPORTER"/>
    <property type="match status" value="1"/>
</dbReference>
<dbReference type="GO" id="GO:0015187">
    <property type="term" value="F:glycine transmembrane transporter activity"/>
    <property type="evidence" value="ECO:0007669"/>
    <property type="project" value="TreeGrafter"/>
</dbReference>
<evidence type="ECO:0000313" key="11">
    <source>
        <dbReference type="Proteomes" id="UP001153712"/>
    </source>
</evidence>
<protein>
    <recommendedName>
        <fullName evidence="12">Solute carrier family 25 member 38 homolog</fullName>
    </recommendedName>
</protein>
<keyword evidence="9" id="KW-1133">Transmembrane helix</keyword>
<evidence type="ECO:0000256" key="7">
    <source>
        <dbReference type="PROSITE-ProRule" id="PRU00282"/>
    </source>
</evidence>
<name>A0A9N9T978_PHYSR</name>
<dbReference type="PANTHER" id="PTHR46181">
    <property type="entry name" value="MITOCHONDRIAL GLYCINE TRANSPORTER"/>
    <property type="match status" value="1"/>
</dbReference>
<dbReference type="AlphaFoldDB" id="A0A9N9T978"/>
<evidence type="ECO:0000256" key="2">
    <source>
        <dbReference type="ARBA" id="ARBA00006375"/>
    </source>
</evidence>
<keyword evidence="11" id="KW-1185">Reference proteome</keyword>
<dbReference type="GO" id="GO:0005739">
    <property type="term" value="C:mitochondrion"/>
    <property type="evidence" value="ECO:0007669"/>
    <property type="project" value="TreeGrafter"/>
</dbReference>
<keyword evidence="6 7" id="KW-0472">Membrane</keyword>
<dbReference type="OrthoDB" id="1924968at2759"/>
<evidence type="ECO:0000256" key="1">
    <source>
        <dbReference type="ARBA" id="ARBA00004141"/>
    </source>
</evidence>
<dbReference type="InterPro" id="IPR002067">
    <property type="entry name" value="MCP"/>
</dbReference>
<dbReference type="Pfam" id="PF00153">
    <property type="entry name" value="Mito_carr"/>
    <property type="match status" value="3"/>
</dbReference>
<gene>
    <name evidence="10" type="ORF">PHYEVI_LOCUS140</name>
</gene>
<evidence type="ECO:0000256" key="6">
    <source>
        <dbReference type="ARBA" id="ARBA00023136"/>
    </source>
</evidence>
<evidence type="ECO:0000256" key="8">
    <source>
        <dbReference type="RuleBase" id="RU000488"/>
    </source>
</evidence>
<dbReference type="PRINTS" id="PR00926">
    <property type="entry name" value="MITOCARRIER"/>
</dbReference>
<evidence type="ECO:0000313" key="10">
    <source>
        <dbReference type="EMBL" id="CAG9853668.1"/>
    </source>
</evidence>
<organism evidence="10 11">
    <name type="scientific">Phyllotreta striolata</name>
    <name type="common">Striped flea beetle</name>
    <name type="synonym">Crioceris striolata</name>
    <dbReference type="NCBI Taxonomy" id="444603"/>
    <lineage>
        <taxon>Eukaryota</taxon>
        <taxon>Metazoa</taxon>
        <taxon>Ecdysozoa</taxon>
        <taxon>Arthropoda</taxon>
        <taxon>Hexapoda</taxon>
        <taxon>Insecta</taxon>
        <taxon>Pterygota</taxon>
        <taxon>Neoptera</taxon>
        <taxon>Endopterygota</taxon>
        <taxon>Coleoptera</taxon>
        <taxon>Polyphaga</taxon>
        <taxon>Cucujiformia</taxon>
        <taxon>Chrysomeloidea</taxon>
        <taxon>Chrysomelidae</taxon>
        <taxon>Galerucinae</taxon>
        <taxon>Alticini</taxon>
        <taxon>Phyllotreta</taxon>
    </lineage>
</organism>